<dbReference type="Gramene" id="OPUNC02G16080.1">
    <property type="protein sequence ID" value="OPUNC02G16080.1"/>
    <property type="gene ID" value="OPUNC02G16080"/>
</dbReference>
<organism evidence="1">
    <name type="scientific">Oryza punctata</name>
    <name type="common">Red rice</name>
    <dbReference type="NCBI Taxonomy" id="4537"/>
    <lineage>
        <taxon>Eukaryota</taxon>
        <taxon>Viridiplantae</taxon>
        <taxon>Streptophyta</taxon>
        <taxon>Embryophyta</taxon>
        <taxon>Tracheophyta</taxon>
        <taxon>Spermatophyta</taxon>
        <taxon>Magnoliopsida</taxon>
        <taxon>Liliopsida</taxon>
        <taxon>Poales</taxon>
        <taxon>Poaceae</taxon>
        <taxon>BOP clade</taxon>
        <taxon>Oryzoideae</taxon>
        <taxon>Oryzeae</taxon>
        <taxon>Oryzinae</taxon>
        <taxon>Oryza</taxon>
    </lineage>
</organism>
<accession>A0A0E0K090</accession>
<dbReference type="HOGENOM" id="CLU_2501843_0_0_1"/>
<protein>
    <submittedName>
        <fullName evidence="1">Uncharacterized protein</fullName>
    </submittedName>
</protein>
<reference evidence="1" key="1">
    <citation type="submission" date="2015-04" db="UniProtKB">
        <authorList>
            <consortium name="EnsemblPlants"/>
        </authorList>
    </citation>
    <scope>IDENTIFICATION</scope>
</reference>
<reference evidence="1" key="2">
    <citation type="submission" date="2018-05" db="EMBL/GenBank/DDBJ databases">
        <title>OpunRS2 (Oryza punctata Reference Sequence Version 2).</title>
        <authorList>
            <person name="Zhang J."/>
            <person name="Kudrna D."/>
            <person name="Lee S."/>
            <person name="Talag J."/>
            <person name="Welchert J."/>
            <person name="Wing R.A."/>
        </authorList>
    </citation>
    <scope>NUCLEOTIDE SEQUENCE [LARGE SCALE GENOMIC DNA]</scope>
</reference>
<keyword evidence="2" id="KW-1185">Reference proteome</keyword>
<sequence>MFKEICRELKTREDPSSMVTEMKNGFIFKHFSSLLTSNIAIVTHKDIRMFSVDRAVPCLSDLGVLIFSIRYLGRLIHHKSCSFISQ</sequence>
<dbReference type="AlphaFoldDB" id="A0A0E0K090"/>
<name>A0A0E0K090_ORYPU</name>
<dbReference type="EnsemblPlants" id="OPUNC02G16080.1">
    <property type="protein sequence ID" value="OPUNC02G16080.1"/>
    <property type="gene ID" value="OPUNC02G16080"/>
</dbReference>
<evidence type="ECO:0000313" key="1">
    <source>
        <dbReference type="EnsemblPlants" id="OPUNC02G16080.1"/>
    </source>
</evidence>
<evidence type="ECO:0000313" key="2">
    <source>
        <dbReference type="Proteomes" id="UP000026962"/>
    </source>
</evidence>
<proteinExistence type="predicted"/>
<dbReference type="Proteomes" id="UP000026962">
    <property type="component" value="Chromosome 2"/>
</dbReference>